<name>A0ABY7T2G8_9SPHI</name>
<accession>A0ABY7T2G8</accession>
<evidence type="ECO:0000313" key="2">
    <source>
        <dbReference type="Proteomes" id="UP001216139"/>
    </source>
</evidence>
<dbReference type="Proteomes" id="UP001216139">
    <property type="component" value="Chromosome"/>
</dbReference>
<reference evidence="1 2" key="1">
    <citation type="submission" date="2023-02" db="EMBL/GenBank/DDBJ databases">
        <title>Genome sequence of Mucilaginibacter jinjuensis strain KACC 16571.</title>
        <authorList>
            <person name="Kim S."/>
            <person name="Heo J."/>
            <person name="Kwon S.-W."/>
        </authorList>
    </citation>
    <scope>NUCLEOTIDE SEQUENCE [LARGE SCALE GENOMIC DNA]</scope>
    <source>
        <strain evidence="1 2">KACC 16571</strain>
    </source>
</reference>
<gene>
    <name evidence="1" type="ORF">PQO05_14870</name>
</gene>
<organism evidence="1 2">
    <name type="scientific">Mucilaginibacter jinjuensis</name>
    <dbReference type="NCBI Taxonomy" id="1176721"/>
    <lineage>
        <taxon>Bacteria</taxon>
        <taxon>Pseudomonadati</taxon>
        <taxon>Bacteroidota</taxon>
        <taxon>Sphingobacteriia</taxon>
        <taxon>Sphingobacteriales</taxon>
        <taxon>Sphingobacteriaceae</taxon>
        <taxon>Mucilaginibacter</taxon>
    </lineage>
</organism>
<dbReference type="RefSeq" id="WP_273628111.1">
    <property type="nucleotide sequence ID" value="NZ_CP117167.1"/>
</dbReference>
<dbReference type="EMBL" id="CP117167">
    <property type="protein sequence ID" value="WCT10013.1"/>
    <property type="molecule type" value="Genomic_DNA"/>
</dbReference>
<evidence type="ECO:0000313" key="1">
    <source>
        <dbReference type="EMBL" id="WCT10013.1"/>
    </source>
</evidence>
<protein>
    <submittedName>
        <fullName evidence="1">Uncharacterized protein</fullName>
    </submittedName>
</protein>
<proteinExistence type="predicted"/>
<sequence length="280" mass="30838">MQSSFKIAFNVAVTHTYFDKGVCNCLQFVPDAGTQMLLKRFGFIIRNKINGFELYSNSTSELSALLNHISKVTGQNSFGFKIQTNNPSFNYFTDLPVSWRGQLVYDSQSIIAVSDSNVVLLKETQSEDTDTTCIGSLNVQFDDLLKYSNATGFAQFQINYTARSTQWQYYVINKSALALGNPAIVGKADISFSPPTNVTIDSGQQAMMFSSGNNLIPLSEVPQYKFDLVNNPASGGNESSAKSTSVKTIFKGLPNPDPKRIGIVSIDNQQQISSPMYVYV</sequence>
<keyword evidence="2" id="KW-1185">Reference proteome</keyword>